<dbReference type="InterPro" id="IPR026218">
    <property type="entry name" value="HRG"/>
</dbReference>
<keyword evidence="7 10" id="KW-1133">Transmembrane helix</keyword>
<organism evidence="11 12">
    <name type="scientific">Mesorhabditis belari</name>
    <dbReference type="NCBI Taxonomy" id="2138241"/>
    <lineage>
        <taxon>Eukaryota</taxon>
        <taxon>Metazoa</taxon>
        <taxon>Ecdysozoa</taxon>
        <taxon>Nematoda</taxon>
        <taxon>Chromadorea</taxon>
        <taxon>Rhabditida</taxon>
        <taxon>Rhabditina</taxon>
        <taxon>Rhabditomorpha</taxon>
        <taxon>Rhabditoidea</taxon>
        <taxon>Rhabditidae</taxon>
        <taxon>Mesorhabditinae</taxon>
        <taxon>Mesorhabditis</taxon>
    </lineage>
</organism>
<evidence type="ECO:0000256" key="5">
    <source>
        <dbReference type="ARBA" id="ARBA00022692"/>
    </source>
</evidence>
<dbReference type="GO" id="GO:0020037">
    <property type="term" value="F:heme binding"/>
    <property type="evidence" value="ECO:0007669"/>
    <property type="project" value="TreeGrafter"/>
</dbReference>
<protein>
    <submittedName>
        <fullName evidence="12">Uncharacterized protein</fullName>
    </submittedName>
</protein>
<name>A0AAF3JAT7_9BILA</name>
<dbReference type="Pfam" id="PF16954">
    <property type="entry name" value="HRG"/>
    <property type="match status" value="1"/>
</dbReference>
<feature type="transmembrane region" description="Helical" evidence="10">
    <location>
        <begin position="70"/>
        <end position="93"/>
    </location>
</feature>
<comment type="subcellular location">
    <subcellularLocation>
        <location evidence="2">Endosome membrane</location>
        <topology evidence="2">Multi-pass membrane protein</topology>
    </subcellularLocation>
    <subcellularLocation>
        <location evidence="1">Lysosome membrane</location>
        <topology evidence="1">Multi-pass membrane protein</topology>
    </subcellularLocation>
</comment>
<evidence type="ECO:0000256" key="1">
    <source>
        <dbReference type="ARBA" id="ARBA00004155"/>
    </source>
</evidence>
<feature type="transmembrane region" description="Helical" evidence="10">
    <location>
        <begin position="220"/>
        <end position="241"/>
    </location>
</feature>
<dbReference type="PANTHER" id="PTHR31525">
    <property type="entry name" value="HEME TRANSPORTER HRG1"/>
    <property type="match status" value="1"/>
</dbReference>
<evidence type="ECO:0000256" key="7">
    <source>
        <dbReference type="ARBA" id="ARBA00022989"/>
    </source>
</evidence>
<keyword evidence="11" id="KW-1185">Reference proteome</keyword>
<dbReference type="GO" id="GO:0005765">
    <property type="term" value="C:lysosomal membrane"/>
    <property type="evidence" value="ECO:0007669"/>
    <property type="project" value="UniProtKB-SubCell"/>
</dbReference>
<dbReference type="AlphaFoldDB" id="A0AAF3JAT7"/>
<evidence type="ECO:0000256" key="6">
    <source>
        <dbReference type="ARBA" id="ARBA00022753"/>
    </source>
</evidence>
<dbReference type="PANTHER" id="PTHR31525:SF1">
    <property type="entry name" value="HEME TRANSPORTER HRG1"/>
    <property type="match status" value="1"/>
</dbReference>
<keyword evidence="8 10" id="KW-0472">Membrane</keyword>
<proteinExistence type="inferred from homology"/>
<evidence type="ECO:0000256" key="9">
    <source>
        <dbReference type="ARBA" id="ARBA00023228"/>
    </source>
</evidence>
<feature type="transmembrane region" description="Helical" evidence="10">
    <location>
        <begin position="247"/>
        <end position="266"/>
    </location>
</feature>
<dbReference type="Proteomes" id="UP000887575">
    <property type="component" value="Unassembled WGS sequence"/>
</dbReference>
<keyword evidence="4" id="KW-0813">Transport</keyword>
<feature type="transmembrane region" description="Helical" evidence="10">
    <location>
        <begin position="32"/>
        <end position="50"/>
    </location>
</feature>
<evidence type="ECO:0000256" key="8">
    <source>
        <dbReference type="ARBA" id="ARBA00023136"/>
    </source>
</evidence>
<evidence type="ECO:0000256" key="10">
    <source>
        <dbReference type="SAM" id="Phobius"/>
    </source>
</evidence>
<evidence type="ECO:0000256" key="3">
    <source>
        <dbReference type="ARBA" id="ARBA00006203"/>
    </source>
</evidence>
<feature type="transmembrane region" description="Helical" evidence="10">
    <location>
        <begin position="6"/>
        <end position="25"/>
    </location>
</feature>
<keyword evidence="5 10" id="KW-0812">Transmembrane</keyword>
<comment type="similarity">
    <text evidence="3">Belongs to the HRG family.</text>
</comment>
<evidence type="ECO:0000313" key="12">
    <source>
        <dbReference type="WBParaSite" id="MBELARI_LOCUS7117"/>
    </source>
</evidence>
<sequence>MCSVNVLLVISIIGISAGVMAGLMFGGEYHNWSTCTMAFISAIFASYVSYLHLAYKKNWMVTWEPAKYKLGFWIGLLVFIASFLGMIGCLIAAGIKKQGLTHDELMGENLWMTAVWCFMTAKWSSQTAVFSRRYSSASIAGLSLILADMYLVLKLRQIRFSSRKVERLAVPISIATITNVTNLESTMKENPPAQAQAGIIVLSNFGNRRGTIFTSPETRLSFAFIYFSLGFGLANVSFYVLNGKTGFLFSLCGWISTLIEYTKYIGYLGSIKRK</sequence>
<evidence type="ECO:0000313" key="11">
    <source>
        <dbReference type="Proteomes" id="UP000887575"/>
    </source>
</evidence>
<keyword evidence="6" id="KW-0967">Endosome</keyword>
<dbReference type="GO" id="GO:0010008">
    <property type="term" value="C:endosome membrane"/>
    <property type="evidence" value="ECO:0007669"/>
    <property type="project" value="UniProtKB-SubCell"/>
</dbReference>
<evidence type="ECO:0000256" key="2">
    <source>
        <dbReference type="ARBA" id="ARBA00004337"/>
    </source>
</evidence>
<reference evidence="12" key="1">
    <citation type="submission" date="2024-02" db="UniProtKB">
        <authorList>
            <consortium name="WormBaseParasite"/>
        </authorList>
    </citation>
    <scope>IDENTIFICATION</scope>
</reference>
<accession>A0AAF3JAT7</accession>
<dbReference type="GO" id="GO:0005886">
    <property type="term" value="C:plasma membrane"/>
    <property type="evidence" value="ECO:0007669"/>
    <property type="project" value="TreeGrafter"/>
</dbReference>
<feature type="transmembrane region" description="Helical" evidence="10">
    <location>
        <begin position="135"/>
        <end position="153"/>
    </location>
</feature>
<dbReference type="WBParaSite" id="MBELARI_LOCUS7117">
    <property type="protein sequence ID" value="MBELARI_LOCUS7117"/>
    <property type="gene ID" value="MBELARI_LOCUS7117"/>
</dbReference>
<keyword evidence="9" id="KW-0458">Lysosome</keyword>
<evidence type="ECO:0000256" key="4">
    <source>
        <dbReference type="ARBA" id="ARBA00022448"/>
    </source>
</evidence>
<dbReference type="PRINTS" id="PR02095">
    <property type="entry name" value="TRNSPORTRHRG"/>
</dbReference>
<dbReference type="GO" id="GO:0015232">
    <property type="term" value="F:heme transmembrane transporter activity"/>
    <property type="evidence" value="ECO:0007669"/>
    <property type="project" value="InterPro"/>
</dbReference>